<evidence type="ECO:0000256" key="2">
    <source>
        <dbReference type="ARBA" id="ARBA00023235"/>
    </source>
</evidence>
<keyword evidence="2" id="KW-0413">Isomerase</keyword>
<comment type="similarity">
    <text evidence="1">Belongs to the aspartate/glutamate racemases family.</text>
</comment>
<gene>
    <name evidence="3" type="ORF">EV214_14513</name>
</gene>
<dbReference type="Proteomes" id="UP000294919">
    <property type="component" value="Unassembled WGS sequence"/>
</dbReference>
<dbReference type="RefSeq" id="WP_243116716.1">
    <property type="nucleotide sequence ID" value="NZ_SLWV01000045.1"/>
</dbReference>
<reference evidence="3 4" key="1">
    <citation type="submission" date="2019-03" db="EMBL/GenBank/DDBJ databases">
        <title>Genomic Encyclopedia of Type Strains, Phase IV (KMG-IV): sequencing the most valuable type-strain genomes for metagenomic binning, comparative biology and taxonomic classification.</title>
        <authorList>
            <person name="Goeker M."/>
        </authorList>
    </citation>
    <scope>NUCLEOTIDE SEQUENCE [LARGE SCALE GENOMIC DNA]</scope>
    <source>
        <strain evidence="3 4">DSM 102940</strain>
    </source>
</reference>
<accession>A0A4R2K513</accession>
<dbReference type="InterPro" id="IPR001920">
    <property type="entry name" value="Asp/Glu_race"/>
</dbReference>
<dbReference type="SUPFAM" id="SSF53681">
    <property type="entry name" value="Aspartate/glutamate racemase"/>
    <property type="match status" value="2"/>
</dbReference>
<evidence type="ECO:0000256" key="1">
    <source>
        <dbReference type="ARBA" id="ARBA00007847"/>
    </source>
</evidence>
<dbReference type="PANTHER" id="PTHR21198:SF7">
    <property type="entry name" value="ASPARTATE-GLUTAMATE RACEMASE FAMILY"/>
    <property type="match status" value="1"/>
</dbReference>
<name>A0A4R2K513_9FIRM</name>
<dbReference type="Gene3D" id="3.40.50.1860">
    <property type="match status" value="2"/>
</dbReference>
<dbReference type="EMBL" id="SLWV01000045">
    <property type="protein sequence ID" value="TCO68301.1"/>
    <property type="molecule type" value="Genomic_DNA"/>
</dbReference>
<dbReference type="InterPro" id="IPR004380">
    <property type="entry name" value="Asp_race"/>
</dbReference>
<organism evidence="3 4">
    <name type="scientific">Marinisporobacter balticus</name>
    <dbReference type="NCBI Taxonomy" id="2018667"/>
    <lineage>
        <taxon>Bacteria</taxon>
        <taxon>Bacillati</taxon>
        <taxon>Bacillota</taxon>
        <taxon>Clostridia</taxon>
        <taxon>Peptostreptococcales</taxon>
        <taxon>Thermotaleaceae</taxon>
        <taxon>Marinisporobacter</taxon>
    </lineage>
</organism>
<evidence type="ECO:0000313" key="3">
    <source>
        <dbReference type="EMBL" id="TCO68301.1"/>
    </source>
</evidence>
<dbReference type="NCBIfam" id="TIGR00035">
    <property type="entry name" value="asp_race"/>
    <property type="match status" value="1"/>
</dbReference>
<dbReference type="GO" id="GO:0047661">
    <property type="term" value="F:amino-acid racemase activity"/>
    <property type="evidence" value="ECO:0007669"/>
    <property type="project" value="InterPro"/>
</dbReference>
<dbReference type="PANTHER" id="PTHR21198">
    <property type="entry name" value="GLUTAMATE RACEMASE"/>
    <property type="match status" value="1"/>
</dbReference>
<dbReference type="InterPro" id="IPR015942">
    <property type="entry name" value="Asp/Glu/hydantoin_racemase"/>
</dbReference>
<sequence>MMVYSLPTPFYIDRPINHELMKKTIIKGLQKLELAGVDFIAMPCNSVHIYFNELKESIGVPLLNIVEETIKQLPMRSQKVTIFSTSSTFESGIYEKGIINSGHEFVFKAQWQGKLNNLIQKIKLDKKNIDNVGIWNELIEDVKKEDIESIVIACTDLNAVLEKSHNKINIIDASKCLAESVICRYLELIK</sequence>
<keyword evidence="4" id="KW-1185">Reference proteome</keyword>
<evidence type="ECO:0000313" key="4">
    <source>
        <dbReference type="Proteomes" id="UP000294919"/>
    </source>
</evidence>
<comment type="caution">
    <text evidence="3">The sequence shown here is derived from an EMBL/GenBank/DDBJ whole genome shotgun (WGS) entry which is preliminary data.</text>
</comment>
<dbReference type="Pfam" id="PF01177">
    <property type="entry name" value="Asp_Glu_race"/>
    <property type="match status" value="1"/>
</dbReference>
<dbReference type="AlphaFoldDB" id="A0A4R2K513"/>
<protein>
    <submittedName>
        <fullName evidence="3">Aspartate racemase</fullName>
    </submittedName>
</protein>
<proteinExistence type="inferred from homology"/>